<gene>
    <name evidence="1" type="ORF">BD833_104231</name>
</gene>
<accession>A0A5S5CYA6</accession>
<protein>
    <submittedName>
        <fullName evidence="1">Uncharacterized protein</fullName>
    </submittedName>
</protein>
<keyword evidence="2" id="KW-1185">Reference proteome</keyword>
<evidence type="ECO:0000313" key="2">
    <source>
        <dbReference type="Proteomes" id="UP000322499"/>
    </source>
</evidence>
<organism evidence="1 2">
    <name type="scientific">Blastococcus xanthinilyticus</name>
    <dbReference type="NCBI Taxonomy" id="1564164"/>
    <lineage>
        <taxon>Bacteria</taxon>
        <taxon>Bacillati</taxon>
        <taxon>Actinomycetota</taxon>
        <taxon>Actinomycetes</taxon>
        <taxon>Geodermatophilales</taxon>
        <taxon>Geodermatophilaceae</taxon>
        <taxon>Blastococcus</taxon>
    </lineage>
</organism>
<comment type="caution">
    <text evidence="1">The sequence shown here is derived from an EMBL/GenBank/DDBJ whole genome shotgun (WGS) entry which is preliminary data.</text>
</comment>
<evidence type="ECO:0000313" key="1">
    <source>
        <dbReference type="EMBL" id="TYP88525.1"/>
    </source>
</evidence>
<dbReference type="AlphaFoldDB" id="A0A5S5CYA6"/>
<dbReference type="EMBL" id="VNHW01000004">
    <property type="protein sequence ID" value="TYP88525.1"/>
    <property type="molecule type" value="Genomic_DNA"/>
</dbReference>
<sequence length="32" mass="3239">MTGLRVVLPLVVSVPVPCASARPIPSPSRPAA</sequence>
<reference evidence="1 2" key="1">
    <citation type="submission" date="2019-07" db="EMBL/GenBank/DDBJ databases">
        <title>Genomic Encyclopedia of Archaeal and Bacterial Type Strains, Phase II (KMG-II): from individual species to whole genera.</title>
        <authorList>
            <person name="Goeker M."/>
        </authorList>
    </citation>
    <scope>NUCLEOTIDE SEQUENCE [LARGE SCALE GENOMIC DNA]</scope>
    <source>
        <strain evidence="1 2">DSM 46842</strain>
    </source>
</reference>
<dbReference type="Proteomes" id="UP000322499">
    <property type="component" value="Unassembled WGS sequence"/>
</dbReference>
<proteinExistence type="predicted"/>
<name>A0A5S5CYA6_9ACTN</name>